<comment type="caution">
    <text evidence="1">The sequence shown here is derived from an EMBL/GenBank/DDBJ whole genome shotgun (WGS) entry which is preliminary data.</text>
</comment>
<reference evidence="1 2" key="1">
    <citation type="journal article" date="2019" name="Commun. Biol.">
        <title>The bagworm genome reveals a unique fibroin gene that provides high tensile strength.</title>
        <authorList>
            <person name="Kono N."/>
            <person name="Nakamura H."/>
            <person name="Ohtoshi R."/>
            <person name="Tomita M."/>
            <person name="Numata K."/>
            <person name="Arakawa K."/>
        </authorList>
    </citation>
    <scope>NUCLEOTIDE SEQUENCE [LARGE SCALE GENOMIC DNA]</scope>
</reference>
<sequence>MHVSYRRVADHRPPEHSQPQRSHQWVYDCLDWNEIGDGGRMGWYTRLRFGTIKNDVPMAFLSHISSEREAILCANSQDRIVKRAVANGGAVVAWLHLPHREILRSELRLLECFATSFVGGGRVRSHCRARPPAPPASRRTSLAEPVAAGKARLSLVTFHTTSFGVGSVRHRVYLFVLPMLKSIDQIGLLVGIDRSLSVRGLPVNALNTRVRNFI</sequence>
<name>A0A4C1X1F2_EUMVA</name>
<proteinExistence type="predicted"/>
<accession>A0A4C1X1F2</accession>
<dbReference type="EMBL" id="BGZK01000686">
    <property type="protein sequence ID" value="GBP56147.1"/>
    <property type="molecule type" value="Genomic_DNA"/>
</dbReference>
<organism evidence="1 2">
    <name type="scientific">Eumeta variegata</name>
    <name type="common">Bagworm moth</name>
    <name type="synonym">Eumeta japonica</name>
    <dbReference type="NCBI Taxonomy" id="151549"/>
    <lineage>
        <taxon>Eukaryota</taxon>
        <taxon>Metazoa</taxon>
        <taxon>Ecdysozoa</taxon>
        <taxon>Arthropoda</taxon>
        <taxon>Hexapoda</taxon>
        <taxon>Insecta</taxon>
        <taxon>Pterygota</taxon>
        <taxon>Neoptera</taxon>
        <taxon>Endopterygota</taxon>
        <taxon>Lepidoptera</taxon>
        <taxon>Glossata</taxon>
        <taxon>Ditrysia</taxon>
        <taxon>Tineoidea</taxon>
        <taxon>Psychidae</taxon>
        <taxon>Oiketicinae</taxon>
        <taxon>Eumeta</taxon>
    </lineage>
</organism>
<evidence type="ECO:0000313" key="1">
    <source>
        <dbReference type="EMBL" id="GBP56147.1"/>
    </source>
</evidence>
<gene>
    <name evidence="1" type="ORF">EVAR_23586_1</name>
</gene>
<dbReference type="Proteomes" id="UP000299102">
    <property type="component" value="Unassembled WGS sequence"/>
</dbReference>
<keyword evidence="2" id="KW-1185">Reference proteome</keyword>
<evidence type="ECO:0000313" key="2">
    <source>
        <dbReference type="Proteomes" id="UP000299102"/>
    </source>
</evidence>
<protein>
    <submittedName>
        <fullName evidence="1">Uncharacterized protein</fullName>
    </submittedName>
</protein>
<dbReference type="AlphaFoldDB" id="A0A4C1X1F2"/>